<accession>A0A326UD40</accession>
<dbReference type="Proteomes" id="UP000248806">
    <property type="component" value="Unassembled WGS sequence"/>
</dbReference>
<reference evidence="1 2" key="1">
    <citation type="submission" date="2018-06" db="EMBL/GenBank/DDBJ databases">
        <title>Genomic Encyclopedia of Archaeal and Bacterial Type Strains, Phase II (KMG-II): from individual species to whole genera.</title>
        <authorList>
            <person name="Goeker M."/>
        </authorList>
    </citation>
    <scope>NUCLEOTIDE SEQUENCE [LARGE SCALE GENOMIC DNA]</scope>
    <source>
        <strain evidence="1 2">ATCC BAA-1881</strain>
    </source>
</reference>
<keyword evidence="2" id="KW-1185">Reference proteome</keyword>
<organism evidence="1 2">
    <name type="scientific">Thermosporothrix hazakensis</name>
    <dbReference type="NCBI Taxonomy" id="644383"/>
    <lineage>
        <taxon>Bacteria</taxon>
        <taxon>Bacillati</taxon>
        <taxon>Chloroflexota</taxon>
        <taxon>Ktedonobacteria</taxon>
        <taxon>Ktedonobacterales</taxon>
        <taxon>Thermosporotrichaceae</taxon>
        <taxon>Thermosporothrix</taxon>
    </lineage>
</organism>
<evidence type="ECO:0000313" key="1">
    <source>
        <dbReference type="EMBL" id="PZW36388.1"/>
    </source>
</evidence>
<dbReference type="OrthoDB" id="165115at2"/>
<protein>
    <submittedName>
        <fullName evidence="1">Uncharacterized protein</fullName>
    </submittedName>
</protein>
<comment type="caution">
    <text evidence="1">The sequence shown here is derived from an EMBL/GenBank/DDBJ whole genome shotgun (WGS) entry which is preliminary data.</text>
</comment>
<gene>
    <name evidence="1" type="ORF">EI42_00562</name>
</gene>
<dbReference type="EMBL" id="QKUF01000001">
    <property type="protein sequence ID" value="PZW36388.1"/>
    <property type="molecule type" value="Genomic_DNA"/>
</dbReference>
<name>A0A326UD40_THEHA</name>
<sequence>MDQPMQSEYGEYWDNLLKQERKLAIRDIIDSQLVTEDGLRIGRVASIECLLGDDTSPVLLHLLVGPEALASRISPRLRKWLHFFLHGRFEYKIPLSEVKRFGPTLLLHGPASHYGPGRSEQWIARTLFRWIPGSGYESSEN</sequence>
<dbReference type="RefSeq" id="WP_111318585.1">
    <property type="nucleotide sequence ID" value="NZ_BIFX01000001.1"/>
</dbReference>
<evidence type="ECO:0000313" key="2">
    <source>
        <dbReference type="Proteomes" id="UP000248806"/>
    </source>
</evidence>
<dbReference type="AlphaFoldDB" id="A0A326UD40"/>
<proteinExistence type="predicted"/>